<reference evidence="3 4" key="1">
    <citation type="journal article" date="2018" name="Mol. Biol. Evol.">
        <title>Analysis of the draft genome of the red seaweed Gracilariopsis chorda provides insights into genome size evolution in Rhodophyta.</title>
        <authorList>
            <person name="Lee J."/>
            <person name="Yang E.C."/>
            <person name="Graf L."/>
            <person name="Yang J.H."/>
            <person name="Qiu H."/>
            <person name="Zel Zion U."/>
            <person name="Chan C.X."/>
            <person name="Stephens T.G."/>
            <person name="Weber A.P.M."/>
            <person name="Boo G.H."/>
            <person name="Boo S.M."/>
            <person name="Kim K.M."/>
            <person name="Shin Y."/>
            <person name="Jung M."/>
            <person name="Lee S.J."/>
            <person name="Yim H.S."/>
            <person name="Lee J.H."/>
            <person name="Bhattacharya D."/>
            <person name="Yoon H.S."/>
        </authorList>
    </citation>
    <scope>NUCLEOTIDE SEQUENCE [LARGE SCALE GENOMIC DNA]</scope>
    <source>
        <strain evidence="3 4">SKKU-2015</strain>
        <tissue evidence="3">Whole body</tissue>
    </source>
</reference>
<evidence type="ECO:0000313" key="4">
    <source>
        <dbReference type="Proteomes" id="UP000247409"/>
    </source>
</evidence>
<evidence type="ECO:0000256" key="1">
    <source>
        <dbReference type="SAM" id="MobiDB-lite"/>
    </source>
</evidence>
<gene>
    <name evidence="3" type="ORF">BWQ96_09462</name>
</gene>
<keyword evidence="2" id="KW-0812">Transmembrane</keyword>
<dbReference type="Proteomes" id="UP000247409">
    <property type="component" value="Unassembled WGS sequence"/>
</dbReference>
<protein>
    <submittedName>
        <fullName evidence="3">Uncharacterized protein</fullName>
    </submittedName>
</protein>
<keyword evidence="2" id="KW-1133">Transmembrane helix</keyword>
<feature type="compositionally biased region" description="Basic and acidic residues" evidence="1">
    <location>
        <begin position="182"/>
        <end position="191"/>
    </location>
</feature>
<feature type="region of interest" description="Disordered" evidence="1">
    <location>
        <begin position="130"/>
        <end position="191"/>
    </location>
</feature>
<evidence type="ECO:0000313" key="3">
    <source>
        <dbReference type="EMBL" id="PXF40804.1"/>
    </source>
</evidence>
<keyword evidence="2" id="KW-0472">Membrane</keyword>
<comment type="caution">
    <text evidence="3">The sequence shown here is derived from an EMBL/GenBank/DDBJ whole genome shotgun (WGS) entry which is preliminary data.</text>
</comment>
<keyword evidence="4" id="KW-1185">Reference proteome</keyword>
<evidence type="ECO:0000256" key="2">
    <source>
        <dbReference type="SAM" id="Phobius"/>
    </source>
</evidence>
<sequence length="757" mass="86142">MLYSDHVAYHVGVHRAADTQLEAALSREGVFLTSQSKAFLYMVNPYLRRAKNSLQRLRLSNRSALIPIFLSIGIAFLLSARARAPTPKPADYYHTASASTHIGEHYDTNGQDEPLDNVYGGQWELYDTEKLSQRDNGHKSISTPPDMKQNSHSGSDIHSFGSPPSNHVYRQSGHQESGHSAVPEHDKHRAKHPTYDRLVREVAGHLRVHPTHSSLHRRVPHNAKYGYKTVEDRALSLGLADNLKNPPNHLSSHQYFASTENQKDTQNGVTHNTHHDHNKPKHRSNPTSHTPNAPNAHGNKQHSIHKSPHFKINETTFKELPQTELLLEKEFLLFKPLNYRRTDVRVIALKHVCYCTRRNKFLVPRFSKDKKTKFPGYLYRYGAALSVSWNRRKSILASPDQKVVHFSGTTILWRGRSIHTYNQHLHRSLIPIRSLLDVLRKTNYSIDVKVAAESFTPPTEQETVVRKAHEYFLGDVPEQNRIELGRIRPRLLCFENALSFGAEYEGHAASVESYDNIKGLIEKHERSTSKMELTRKCKDASGSKKTIWIMERQHVHGHEGTMSNAPAVKEAVEHELKKAGLASAVDIQFIQAPSIPCPHGTSRAGCYGSICDKRNGKWNNAESQRCRRHPEILPEVLTYNRMTFLITLSGSANEGVVYMPRGSHILEVAPYGVLGNSLERLAKDAHLSHYRMENRAFRDTETHIFDQFGDIARSAHSCWADLECREFRLRQATHVDVHHLKMLLRKTLGFWKATCGI</sequence>
<name>A0A2V3IFF1_9FLOR</name>
<feature type="compositionally biased region" description="Polar residues" evidence="1">
    <location>
        <begin position="260"/>
        <end position="271"/>
    </location>
</feature>
<dbReference type="EMBL" id="NBIV01000259">
    <property type="protein sequence ID" value="PXF40804.1"/>
    <property type="molecule type" value="Genomic_DNA"/>
</dbReference>
<feature type="transmembrane region" description="Helical" evidence="2">
    <location>
        <begin position="59"/>
        <end position="78"/>
    </location>
</feature>
<dbReference type="OrthoDB" id="2140at2759"/>
<organism evidence="3 4">
    <name type="scientific">Gracilariopsis chorda</name>
    <dbReference type="NCBI Taxonomy" id="448386"/>
    <lineage>
        <taxon>Eukaryota</taxon>
        <taxon>Rhodophyta</taxon>
        <taxon>Florideophyceae</taxon>
        <taxon>Rhodymeniophycidae</taxon>
        <taxon>Gracilariales</taxon>
        <taxon>Gracilariaceae</taxon>
        <taxon>Gracilariopsis</taxon>
    </lineage>
</organism>
<dbReference type="AlphaFoldDB" id="A0A2V3IFF1"/>
<feature type="compositionally biased region" description="Polar residues" evidence="1">
    <location>
        <begin position="139"/>
        <end position="175"/>
    </location>
</feature>
<feature type="compositionally biased region" description="Basic residues" evidence="1">
    <location>
        <begin position="272"/>
        <end position="284"/>
    </location>
</feature>
<proteinExistence type="predicted"/>
<accession>A0A2V3IFF1</accession>
<feature type="region of interest" description="Disordered" evidence="1">
    <location>
        <begin position="260"/>
        <end position="304"/>
    </location>
</feature>